<evidence type="ECO:0000256" key="8">
    <source>
        <dbReference type="RuleBase" id="RU003679"/>
    </source>
</evidence>
<dbReference type="Proteomes" id="UP000695007">
    <property type="component" value="Unplaced"/>
</dbReference>
<dbReference type="InterPro" id="IPR026283">
    <property type="entry name" value="B-gal_1-like"/>
</dbReference>
<feature type="domain" description="Beta-galactosidase galactose-binding" evidence="12">
    <location>
        <begin position="549"/>
        <end position="604"/>
    </location>
</feature>
<dbReference type="FunFam" id="3.20.20.80:FF:000017">
    <property type="entry name" value="Beta-galactosidase"/>
    <property type="match status" value="1"/>
</dbReference>
<dbReference type="GO" id="GO:0004565">
    <property type="term" value="F:beta-galactosidase activity"/>
    <property type="evidence" value="ECO:0007669"/>
    <property type="project" value="UniProtKB-EC"/>
</dbReference>
<dbReference type="Pfam" id="PF21467">
    <property type="entry name" value="BetaGal_gal-bd"/>
    <property type="match status" value="1"/>
</dbReference>
<feature type="domain" description="Beta-galactosidase 1-like first all-beta" evidence="11">
    <location>
        <begin position="406"/>
        <end position="515"/>
    </location>
</feature>
<evidence type="ECO:0000313" key="13">
    <source>
        <dbReference type="Proteomes" id="UP000695007"/>
    </source>
</evidence>
<dbReference type="InterPro" id="IPR019801">
    <property type="entry name" value="Glyco_hydro_35_CS"/>
</dbReference>
<dbReference type="InterPro" id="IPR048912">
    <property type="entry name" value="BetaGal1-like_ABD1"/>
</dbReference>
<keyword evidence="5 7" id="KW-0326">Glycosidase</keyword>
<dbReference type="SUPFAM" id="SSF51445">
    <property type="entry name" value="(Trans)glycosidases"/>
    <property type="match status" value="1"/>
</dbReference>
<comment type="similarity">
    <text evidence="1 8">Belongs to the glycosyl hydrolase 35 family.</text>
</comment>
<dbReference type="Gene3D" id="2.60.120.260">
    <property type="entry name" value="Galactose-binding domain-like"/>
    <property type="match status" value="2"/>
</dbReference>
<evidence type="ECO:0000259" key="11">
    <source>
        <dbReference type="Pfam" id="PF21317"/>
    </source>
</evidence>
<dbReference type="Gene3D" id="3.20.20.80">
    <property type="entry name" value="Glycosidases"/>
    <property type="match status" value="1"/>
</dbReference>
<evidence type="ECO:0000259" key="12">
    <source>
        <dbReference type="Pfam" id="PF21467"/>
    </source>
</evidence>
<feature type="signal peptide" evidence="9">
    <location>
        <begin position="1"/>
        <end position="20"/>
    </location>
</feature>
<dbReference type="SUPFAM" id="SSF49785">
    <property type="entry name" value="Galactose-binding domain-like"/>
    <property type="match status" value="1"/>
</dbReference>
<dbReference type="KEGG" id="csol:105367248"/>
<dbReference type="GeneID" id="105367248"/>
<comment type="catalytic activity">
    <reaction evidence="7">
        <text>Hydrolysis of terminal non-reducing beta-D-galactose residues in beta-D-galactosides.</text>
        <dbReference type="EC" id="3.2.1.23"/>
    </reaction>
</comment>
<dbReference type="Pfam" id="PF21317">
    <property type="entry name" value="BetaGal_ABD_1"/>
    <property type="match status" value="1"/>
</dbReference>
<evidence type="ECO:0000256" key="9">
    <source>
        <dbReference type="SAM" id="SignalP"/>
    </source>
</evidence>
<feature type="chain" id="PRO_5042618480" description="Beta-galactosidase" evidence="9">
    <location>
        <begin position="21"/>
        <end position="631"/>
    </location>
</feature>
<dbReference type="InterPro" id="IPR001944">
    <property type="entry name" value="Glycoside_Hdrlase_35"/>
</dbReference>
<reference evidence="14" key="1">
    <citation type="submission" date="2025-08" db="UniProtKB">
        <authorList>
            <consortium name="RefSeq"/>
        </authorList>
    </citation>
    <scope>IDENTIFICATION</scope>
</reference>
<dbReference type="InterPro" id="IPR031330">
    <property type="entry name" value="Gly_Hdrlase_35_cat"/>
</dbReference>
<evidence type="ECO:0000313" key="14">
    <source>
        <dbReference type="RefSeq" id="XP_011504191.1"/>
    </source>
</evidence>
<evidence type="ECO:0000256" key="3">
    <source>
        <dbReference type="ARBA" id="ARBA00022801"/>
    </source>
</evidence>
<feature type="active site" description="Proton donor" evidence="6">
    <location>
        <position position="188"/>
    </location>
</feature>
<feature type="domain" description="Glycoside hydrolase 35 catalytic" evidence="10">
    <location>
        <begin position="39"/>
        <end position="358"/>
    </location>
</feature>
<evidence type="ECO:0000259" key="10">
    <source>
        <dbReference type="Pfam" id="PF01301"/>
    </source>
</evidence>
<protein>
    <recommendedName>
        <fullName evidence="7">Beta-galactosidase</fullName>
        <ecNumber evidence="7">3.2.1.23</ecNumber>
    </recommendedName>
</protein>
<proteinExistence type="inferred from homology"/>
<dbReference type="InterPro" id="IPR008979">
    <property type="entry name" value="Galactose-bd-like_sf"/>
</dbReference>
<evidence type="ECO:0000256" key="1">
    <source>
        <dbReference type="ARBA" id="ARBA00009809"/>
    </source>
</evidence>
<gene>
    <name evidence="14" type="primary">LOC105367248</name>
</gene>
<dbReference type="PANTHER" id="PTHR23421">
    <property type="entry name" value="BETA-GALACTOSIDASE RELATED"/>
    <property type="match status" value="1"/>
</dbReference>
<dbReference type="PRINTS" id="PR00742">
    <property type="entry name" value="GLHYDRLASE35"/>
</dbReference>
<dbReference type="RefSeq" id="XP_011504191.1">
    <property type="nucleotide sequence ID" value="XM_011505889.1"/>
</dbReference>
<evidence type="ECO:0000256" key="2">
    <source>
        <dbReference type="ARBA" id="ARBA00022729"/>
    </source>
</evidence>
<keyword evidence="13" id="KW-1185">Reference proteome</keyword>
<accession>A0AAJ7E1A5</accession>
<sequence length="631" mass="71857">MLKTFILVLSVSSIVDQTNTKETNVVNHKSFAIDYENNKFLLDGKPFRYISGSFHYFRTPREYWKDRLRKMRTAGLNAVSTYVEWSLHQPEVNKWVWDGDADIVEFIKLAQEENLLVLLRPGPYICAERDFGGFPYWLLKEVPDIKLRTSDARYLKYTEEYLRQLLTRVEPLLRGKGGPIIMVQVENEYGSFYACDSVYMSKLKEIIKSYVKNHAVLYTTDGSNRQALRCGHVSDVYATIDFGTSSNVRENFKIMREFEPKGPLVNSEFYSGWLSHWGESFQRVETKMVINVLDEMLSVGASVNIYMFYGGTNFAYTSGANIFGNYTPDLTSYDYDAPLTEAGDPTPKYFEIRKTISKYLSLPDMPTPVISSKGKYGIVSMRPVIQLFDPEARYLFGSVKIQANVPPTFEALGLSNWLVLYEANLPLMNNSNNNQELKATPKDRALIYFDGKFSTTLSRSNGTRSIYLKSKSTKEIKLLVETQGRVNFGNVDVEDFKGIFNVTLNNIDISPWNVTGFRFDSISEFALGSIKSCITETETLYTGPQILIGHFNVTGEVSDTFLNTASWGKGIAFINGHNLGRYWSLIGPQLTLYVPAPYLIIGQNCLILVELEYVPKNHKIHFQTNPVLDYP</sequence>
<dbReference type="PROSITE" id="PS01182">
    <property type="entry name" value="GLYCOSYL_HYDROL_F35"/>
    <property type="match status" value="1"/>
</dbReference>
<dbReference type="GO" id="GO:0005975">
    <property type="term" value="P:carbohydrate metabolic process"/>
    <property type="evidence" value="ECO:0007669"/>
    <property type="project" value="InterPro"/>
</dbReference>
<feature type="active site" description="Nucleophile" evidence="6">
    <location>
        <position position="268"/>
    </location>
</feature>
<evidence type="ECO:0000256" key="7">
    <source>
        <dbReference type="RuleBase" id="RU000675"/>
    </source>
</evidence>
<organism evidence="13 14">
    <name type="scientific">Ceratosolen solmsi marchali</name>
    <dbReference type="NCBI Taxonomy" id="326594"/>
    <lineage>
        <taxon>Eukaryota</taxon>
        <taxon>Metazoa</taxon>
        <taxon>Ecdysozoa</taxon>
        <taxon>Arthropoda</taxon>
        <taxon>Hexapoda</taxon>
        <taxon>Insecta</taxon>
        <taxon>Pterygota</taxon>
        <taxon>Neoptera</taxon>
        <taxon>Endopterygota</taxon>
        <taxon>Hymenoptera</taxon>
        <taxon>Apocrita</taxon>
        <taxon>Proctotrupomorpha</taxon>
        <taxon>Chalcidoidea</taxon>
        <taxon>Agaonidae</taxon>
        <taxon>Agaoninae</taxon>
        <taxon>Ceratosolen</taxon>
    </lineage>
</organism>
<evidence type="ECO:0000256" key="5">
    <source>
        <dbReference type="ARBA" id="ARBA00023295"/>
    </source>
</evidence>
<keyword evidence="4" id="KW-0325">Glycoprotein</keyword>
<dbReference type="Pfam" id="PF01301">
    <property type="entry name" value="Glyco_hydro_35"/>
    <property type="match status" value="1"/>
</dbReference>
<evidence type="ECO:0000256" key="4">
    <source>
        <dbReference type="ARBA" id="ARBA00023180"/>
    </source>
</evidence>
<dbReference type="AlphaFoldDB" id="A0AAJ7E1A5"/>
<dbReference type="EC" id="3.2.1.23" evidence="7"/>
<keyword evidence="2 9" id="KW-0732">Signal</keyword>
<dbReference type="InterPro" id="IPR017853">
    <property type="entry name" value="GH"/>
</dbReference>
<name>A0AAJ7E1A5_9HYME</name>
<dbReference type="PIRSF" id="PIRSF006336">
    <property type="entry name" value="B-gal"/>
    <property type="match status" value="1"/>
</dbReference>
<keyword evidence="3 7" id="KW-0378">Hydrolase</keyword>
<evidence type="ECO:0000256" key="6">
    <source>
        <dbReference type="PIRSR" id="PIRSR006336-1"/>
    </source>
</evidence>
<dbReference type="InterPro" id="IPR048913">
    <property type="entry name" value="BetaGal_gal-bd"/>
</dbReference>